<dbReference type="RefSeq" id="WP_156965187.1">
    <property type="nucleotide sequence ID" value="NZ_AVPG01000006.1"/>
</dbReference>
<comment type="caution">
    <text evidence="2">The sequence shown here is derived from an EMBL/GenBank/DDBJ whole genome shotgun (WGS) entry which is preliminary data.</text>
</comment>
<name>A0A0A5G8M1_9BACI</name>
<feature type="compositionally biased region" description="Low complexity" evidence="1">
    <location>
        <begin position="26"/>
        <end position="45"/>
    </location>
</feature>
<reference evidence="2 3" key="1">
    <citation type="submission" date="2013-08" db="EMBL/GenBank/DDBJ databases">
        <authorList>
            <person name="Huang J."/>
            <person name="Wang G."/>
        </authorList>
    </citation>
    <scope>NUCLEOTIDE SEQUENCE [LARGE SCALE GENOMIC DNA]</scope>
    <source>
        <strain evidence="2 3">JSM 072002</strain>
    </source>
</reference>
<sequence>MAKRNQAKNNKPEKQKRDVEFAEEMNPQQQGQQRNQQKANRNNNQ</sequence>
<keyword evidence="3" id="KW-1185">Reference proteome</keyword>
<dbReference type="STRING" id="1385512.N784_14705"/>
<dbReference type="AlphaFoldDB" id="A0A0A5G8M1"/>
<feature type="region of interest" description="Disordered" evidence="1">
    <location>
        <begin position="1"/>
        <end position="45"/>
    </location>
</feature>
<evidence type="ECO:0000256" key="1">
    <source>
        <dbReference type="SAM" id="MobiDB-lite"/>
    </source>
</evidence>
<evidence type="ECO:0000313" key="2">
    <source>
        <dbReference type="EMBL" id="KGX87493.1"/>
    </source>
</evidence>
<proteinExistence type="predicted"/>
<evidence type="ECO:0000313" key="3">
    <source>
        <dbReference type="Proteomes" id="UP000030401"/>
    </source>
</evidence>
<gene>
    <name evidence="2" type="ORF">N784_14705</name>
</gene>
<feature type="compositionally biased region" description="Basic and acidic residues" evidence="1">
    <location>
        <begin position="10"/>
        <end position="20"/>
    </location>
</feature>
<accession>A0A0A5G8M1</accession>
<dbReference type="EMBL" id="AVPG01000006">
    <property type="protein sequence ID" value="KGX87493.1"/>
    <property type="molecule type" value="Genomic_DNA"/>
</dbReference>
<protein>
    <submittedName>
        <fullName evidence="2">Uncharacterized protein</fullName>
    </submittedName>
</protein>
<dbReference type="Proteomes" id="UP000030401">
    <property type="component" value="Unassembled WGS sequence"/>
</dbReference>
<organism evidence="2 3">
    <name type="scientific">Pontibacillus litoralis JSM 072002</name>
    <dbReference type="NCBI Taxonomy" id="1385512"/>
    <lineage>
        <taxon>Bacteria</taxon>
        <taxon>Bacillati</taxon>
        <taxon>Bacillota</taxon>
        <taxon>Bacilli</taxon>
        <taxon>Bacillales</taxon>
        <taxon>Bacillaceae</taxon>
        <taxon>Pontibacillus</taxon>
    </lineage>
</organism>